<dbReference type="EMBL" id="FUKM01000046">
    <property type="protein sequence ID" value="SJN13559.1"/>
    <property type="molecule type" value="Genomic_DNA"/>
</dbReference>
<protein>
    <submittedName>
        <fullName evidence="1">Uncharacterized protein</fullName>
    </submittedName>
</protein>
<name>A0A1R4I1D3_9GAMM</name>
<reference evidence="1 2" key="1">
    <citation type="submission" date="2017-02" db="EMBL/GenBank/DDBJ databases">
        <authorList>
            <person name="Dridi B."/>
        </authorList>
    </citation>
    <scope>NUCLEOTIDE SEQUENCE [LARGE SCALE GENOMIC DNA]</scope>
    <source>
        <strain evidence="1 2">JB380</strain>
    </source>
</reference>
<sequence>MVPSGPAKPFAAAQAAQKDKTQYNAWLGEFAAAQAAQKSLS</sequence>
<dbReference type="AlphaFoldDB" id="A0A1R4I1D3"/>
<accession>A0A1R4I1D3</accession>
<dbReference type="Proteomes" id="UP000196331">
    <property type="component" value="Unassembled WGS sequence"/>
</dbReference>
<comment type="caution">
    <text evidence="1">The sequence shown here is derived from an EMBL/GenBank/DDBJ whole genome shotgun (WGS) entry which is preliminary data.</text>
</comment>
<evidence type="ECO:0000313" key="2">
    <source>
        <dbReference type="Proteomes" id="UP000196331"/>
    </source>
</evidence>
<gene>
    <name evidence="1" type="ORF">CZ787_10705</name>
</gene>
<organism evidence="1 2">
    <name type="scientific">Halomonas citrativorans</name>
    <dbReference type="NCBI Taxonomy" id="2742612"/>
    <lineage>
        <taxon>Bacteria</taxon>
        <taxon>Pseudomonadati</taxon>
        <taxon>Pseudomonadota</taxon>
        <taxon>Gammaproteobacteria</taxon>
        <taxon>Oceanospirillales</taxon>
        <taxon>Halomonadaceae</taxon>
        <taxon>Halomonas</taxon>
    </lineage>
</organism>
<evidence type="ECO:0000313" key="1">
    <source>
        <dbReference type="EMBL" id="SJN13559.1"/>
    </source>
</evidence>
<proteinExistence type="predicted"/>